<evidence type="ECO:0000256" key="4">
    <source>
        <dbReference type="HAMAP-Rule" id="MF_00930"/>
    </source>
</evidence>
<dbReference type="GO" id="GO:0003746">
    <property type="term" value="F:translation elongation factor activity"/>
    <property type="evidence" value="ECO:0007669"/>
    <property type="project" value="UniProtKB-KW"/>
</dbReference>
<dbReference type="PIRSF" id="PIRSF006092">
    <property type="entry name" value="GreA_GreB"/>
    <property type="match status" value="1"/>
</dbReference>
<dbReference type="HAMAP" id="MF_00105">
    <property type="entry name" value="GreA_GreB"/>
    <property type="match status" value="1"/>
</dbReference>
<evidence type="ECO:0000256" key="1">
    <source>
        <dbReference type="ARBA" id="ARBA00023015"/>
    </source>
</evidence>
<dbReference type="InterPro" id="IPR028624">
    <property type="entry name" value="Tscrpt_elong_fac_GreA/B"/>
</dbReference>
<gene>
    <name evidence="4 7" type="primary">greB</name>
    <name evidence="7" type="ORF">JGUZn3_12610</name>
</gene>
<dbReference type="InterPro" id="IPR022691">
    <property type="entry name" value="Tscrpt_elong_fac_GreA/B_N"/>
</dbReference>
<comment type="function">
    <text evidence="4">Necessary for efficient RNA polymerase transcription elongation past template-encoded arresting sites. The arresting sites in DNA have the property of trapping a certain fraction of elongating RNA polymerases that pass through, resulting in locked ternary complexes. Cleavage of the nascent transcript by cleavage factors such as GreA or GreB allows the resumption of elongation from the new 3'terminus. GreB releases sequences of up to 9 nucleotides in length.</text>
</comment>
<dbReference type="InterPro" id="IPR001437">
    <property type="entry name" value="Tscrpt_elong_fac_GreA/B_C"/>
</dbReference>
<dbReference type="Gene3D" id="1.10.287.180">
    <property type="entry name" value="Transcription elongation factor, GreA/GreB, N-terminal domain"/>
    <property type="match status" value="1"/>
</dbReference>
<dbReference type="Pfam" id="PF01272">
    <property type="entry name" value="GreA_GreB"/>
    <property type="match status" value="1"/>
</dbReference>
<feature type="domain" description="Transcription elongation factor GreA/GreB N-terminal" evidence="6">
    <location>
        <begin position="10"/>
        <end position="79"/>
    </location>
</feature>
<dbReference type="PANTHER" id="PTHR30437:SF6">
    <property type="entry name" value="TRANSCRIPTION ELONGATION FACTOR GREB"/>
    <property type="match status" value="1"/>
</dbReference>
<dbReference type="InterPro" id="IPR018151">
    <property type="entry name" value="TF_GreA/GreB_CS"/>
</dbReference>
<name>A0A7H1NRS7_9PROT</name>
<evidence type="ECO:0000259" key="5">
    <source>
        <dbReference type="Pfam" id="PF01272"/>
    </source>
</evidence>
<dbReference type="SUPFAM" id="SSF46557">
    <property type="entry name" value="GreA transcript cleavage protein, N-terminal domain"/>
    <property type="match status" value="1"/>
</dbReference>
<dbReference type="RefSeq" id="WP_203412752.1">
    <property type="nucleotide sequence ID" value="NZ_CP060244.1"/>
</dbReference>
<keyword evidence="2 4" id="KW-0238">DNA-binding</keyword>
<dbReference type="NCBIfam" id="NF002506">
    <property type="entry name" value="PRK01885.1"/>
    <property type="match status" value="1"/>
</dbReference>
<dbReference type="InterPro" id="IPR036953">
    <property type="entry name" value="GreA/GreB_C_sf"/>
</dbReference>
<reference evidence="7 8" key="1">
    <citation type="submission" date="2020-08" db="EMBL/GenBank/DDBJ databases">
        <title>Complete genome sequence of Entomobacter blattae G55GP.</title>
        <authorList>
            <person name="Poehlein A."/>
            <person name="Guzman J."/>
            <person name="Daniel R."/>
            <person name="Vilcinskas A."/>
        </authorList>
    </citation>
    <scope>NUCLEOTIDE SEQUENCE [LARGE SCALE GENOMIC DNA]</scope>
    <source>
        <strain evidence="7 8">G55GP</strain>
    </source>
</reference>
<dbReference type="PROSITE" id="PS00829">
    <property type="entry name" value="GREAB_1"/>
    <property type="match status" value="1"/>
</dbReference>
<dbReference type="AlphaFoldDB" id="A0A7H1NRS7"/>
<organism evidence="7 8">
    <name type="scientific">Entomobacter blattae</name>
    <dbReference type="NCBI Taxonomy" id="2762277"/>
    <lineage>
        <taxon>Bacteria</taxon>
        <taxon>Pseudomonadati</taxon>
        <taxon>Pseudomonadota</taxon>
        <taxon>Alphaproteobacteria</taxon>
        <taxon>Acetobacterales</taxon>
        <taxon>Acetobacteraceae</taxon>
        <taxon>Entomobacter</taxon>
    </lineage>
</organism>
<keyword evidence="3 4" id="KW-0804">Transcription</keyword>
<dbReference type="GO" id="GO:0003677">
    <property type="term" value="F:DNA binding"/>
    <property type="evidence" value="ECO:0007669"/>
    <property type="project" value="UniProtKB-UniRule"/>
</dbReference>
<evidence type="ECO:0000256" key="2">
    <source>
        <dbReference type="ARBA" id="ARBA00023125"/>
    </source>
</evidence>
<evidence type="ECO:0000313" key="8">
    <source>
        <dbReference type="Proteomes" id="UP000516349"/>
    </source>
</evidence>
<protein>
    <recommendedName>
        <fullName evidence="4">Transcription elongation factor GreB</fullName>
    </recommendedName>
    <alternativeName>
        <fullName evidence="4">Transcript cleavage factor GreB</fullName>
    </alternativeName>
</protein>
<dbReference type="InterPro" id="IPR023459">
    <property type="entry name" value="Tscrpt_elong_fac_GreA/B_fam"/>
</dbReference>
<dbReference type="Proteomes" id="UP000516349">
    <property type="component" value="Chromosome"/>
</dbReference>
<dbReference type="GO" id="GO:0032784">
    <property type="term" value="P:regulation of DNA-templated transcription elongation"/>
    <property type="evidence" value="ECO:0007669"/>
    <property type="project" value="UniProtKB-UniRule"/>
</dbReference>
<evidence type="ECO:0000313" key="7">
    <source>
        <dbReference type="EMBL" id="QNT78487.1"/>
    </source>
</evidence>
<keyword evidence="7" id="KW-0648">Protein biosynthesis</keyword>
<keyword evidence="7" id="KW-0251">Elongation factor</keyword>
<feature type="domain" description="Transcription elongation factor GreA/GreB C-terminal" evidence="5">
    <location>
        <begin position="87"/>
        <end position="161"/>
    </location>
</feature>
<dbReference type="FunFam" id="1.10.287.180:FF:000001">
    <property type="entry name" value="Transcription elongation factor GreA"/>
    <property type="match status" value="1"/>
</dbReference>
<dbReference type="KEGG" id="ebla:JGUZn3_12610"/>
<evidence type="ECO:0000256" key="3">
    <source>
        <dbReference type="ARBA" id="ARBA00023163"/>
    </source>
</evidence>
<dbReference type="HAMAP" id="MF_00930">
    <property type="entry name" value="GreB"/>
    <property type="match status" value="1"/>
</dbReference>
<keyword evidence="1 4" id="KW-0805">Transcription regulation</keyword>
<dbReference type="Gene3D" id="3.10.50.30">
    <property type="entry name" value="Transcription elongation factor, GreA/GreB, C-terminal domain"/>
    <property type="match status" value="1"/>
</dbReference>
<proteinExistence type="inferred from homology"/>
<dbReference type="PANTHER" id="PTHR30437">
    <property type="entry name" value="TRANSCRIPTION ELONGATION FACTOR GREA"/>
    <property type="match status" value="1"/>
</dbReference>
<dbReference type="GO" id="GO:0006354">
    <property type="term" value="P:DNA-templated transcription elongation"/>
    <property type="evidence" value="ECO:0007669"/>
    <property type="project" value="TreeGrafter"/>
</dbReference>
<keyword evidence="8" id="KW-1185">Reference proteome</keyword>
<dbReference type="EMBL" id="CP060244">
    <property type="protein sequence ID" value="QNT78487.1"/>
    <property type="molecule type" value="Genomic_DNA"/>
</dbReference>
<dbReference type="InterPro" id="IPR036805">
    <property type="entry name" value="Tscrpt_elong_fac_GreA/B_N_sf"/>
</dbReference>
<dbReference type="Pfam" id="PF03449">
    <property type="entry name" value="GreA_GreB_N"/>
    <property type="match status" value="1"/>
</dbReference>
<dbReference type="PROSITE" id="PS00830">
    <property type="entry name" value="GREAB_2"/>
    <property type="match status" value="1"/>
</dbReference>
<sequence length="167" mass="18921">MTPMISVRRYISPQGIKTLREELNTLLQQERPRIVEIVSWAAGNGDRSENGDYQYGKKRLREIDHRVHFLLHRIEEAIVVDPSQQVQRDRVFFGARVTYITQDDVEHTVCILGMDEADVARGEISVASPVARALLGKRKGDEVLVNTPQGQDEIEILAIAYPVSVEL</sequence>
<comment type="similarity">
    <text evidence="4">Belongs to the GreA/GreB family. GreB subfamily.</text>
</comment>
<dbReference type="SUPFAM" id="SSF54534">
    <property type="entry name" value="FKBP-like"/>
    <property type="match status" value="1"/>
</dbReference>
<dbReference type="InterPro" id="IPR006358">
    <property type="entry name" value="Tscrpt_elong_fac_GreB"/>
</dbReference>
<dbReference type="GO" id="GO:0070063">
    <property type="term" value="F:RNA polymerase binding"/>
    <property type="evidence" value="ECO:0007669"/>
    <property type="project" value="InterPro"/>
</dbReference>
<dbReference type="NCBIfam" id="TIGR01461">
    <property type="entry name" value="greB"/>
    <property type="match status" value="1"/>
</dbReference>
<dbReference type="FunFam" id="3.10.50.30:FF:000001">
    <property type="entry name" value="Transcription elongation factor GreA"/>
    <property type="match status" value="1"/>
</dbReference>
<accession>A0A7H1NRS7</accession>
<evidence type="ECO:0000259" key="6">
    <source>
        <dbReference type="Pfam" id="PF03449"/>
    </source>
</evidence>